<keyword evidence="4" id="KW-0804">Transcription</keyword>
<dbReference type="PANTHER" id="PTHR30146">
    <property type="entry name" value="LACI-RELATED TRANSCRIPTIONAL REPRESSOR"/>
    <property type="match status" value="1"/>
</dbReference>
<dbReference type="InterPro" id="IPR010982">
    <property type="entry name" value="Lambda_DNA-bd_dom_sf"/>
</dbReference>
<protein>
    <submittedName>
        <fullName evidence="6">LacI family transcriptional regulator</fullName>
    </submittedName>
</protein>
<dbReference type="Proteomes" id="UP000316747">
    <property type="component" value="Unassembled WGS sequence"/>
</dbReference>
<evidence type="ECO:0000313" key="7">
    <source>
        <dbReference type="Proteomes" id="UP000316747"/>
    </source>
</evidence>
<accession>A0A543H8B6</accession>
<dbReference type="Pfam" id="PF13377">
    <property type="entry name" value="Peripla_BP_3"/>
    <property type="match status" value="1"/>
</dbReference>
<evidence type="ECO:0000313" key="6">
    <source>
        <dbReference type="EMBL" id="TQM54587.1"/>
    </source>
</evidence>
<reference evidence="6 7" key="1">
    <citation type="submission" date="2019-06" db="EMBL/GenBank/DDBJ databases">
        <title>Genome sequencing of plant associated microbes to promote plant fitness in Sorghum bicolor and Oryza sativa.</title>
        <authorList>
            <person name="Coleman-Derr D."/>
        </authorList>
    </citation>
    <scope>NUCLEOTIDE SEQUENCE [LARGE SCALE GENOMIC DNA]</scope>
    <source>
        <strain evidence="6 7">KV-663</strain>
    </source>
</reference>
<dbReference type="CDD" id="cd06288">
    <property type="entry name" value="PBP1_sucrose_transcription_regulator"/>
    <property type="match status" value="1"/>
</dbReference>
<dbReference type="GO" id="GO:0000976">
    <property type="term" value="F:transcription cis-regulatory region binding"/>
    <property type="evidence" value="ECO:0007669"/>
    <property type="project" value="TreeGrafter"/>
</dbReference>
<dbReference type="Gene3D" id="3.40.50.2300">
    <property type="match status" value="2"/>
</dbReference>
<feature type="domain" description="HTH lacI-type" evidence="5">
    <location>
        <begin position="39"/>
        <end position="95"/>
    </location>
</feature>
<dbReference type="Pfam" id="PF00356">
    <property type="entry name" value="LacI"/>
    <property type="match status" value="1"/>
</dbReference>
<evidence type="ECO:0000256" key="2">
    <source>
        <dbReference type="ARBA" id="ARBA00023015"/>
    </source>
</evidence>
<proteinExistence type="predicted"/>
<gene>
    <name evidence="6" type="ORF">FBY41_4624</name>
</gene>
<dbReference type="Gene3D" id="1.10.260.40">
    <property type="entry name" value="lambda repressor-like DNA-binding domains"/>
    <property type="match status" value="1"/>
</dbReference>
<sequence length="374" mass="40143">MSLSVSGWVTLAHGCHGRRHTAYGLLWRPHEGVDVTKRPTLADVAARAGLSKTAVSLVLNDRPGSRLSADAVARIHEAARELNYRPNAAARSLRLGRTGTVGFISDEVTITRFASAMIRGLLDVADENENGVLIAETGNHPKQLAKALEFMVDRQVDGLVFGALTARLLELPTLPESMRAVTVNCVSPTVPTAVLPSEEEAGYAVARQLLDAGHGAGLAILGNAPVAQSDPHVSVTIGRRFNGIHRALSEAGVTPVAVEDFEFWEPWHGYDAAKKVLESGAPVTGLICLNDRVAFGAQQALTERGLRVPDDVSIASFDDDEIASYMRPALTTARLPYEEMGRQAMELLLRPDDATGEHLVEMPLQVRGSVRSLG</sequence>
<dbReference type="InterPro" id="IPR046335">
    <property type="entry name" value="LacI/GalR-like_sensor"/>
</dbReference>
<dbReference type="InterPro" id="IPR000843">
    <property type="entry name" value="HTH_LacI"/>
</dbReference>
<evidence type="ECO:0000256" key="1">
    <source>
        <dbReference type="ARBA" id="ARBA00022491"/>
    </source>
</evidence>
<dbReference type="EMBL" id="VFPM01000006">
    <property type="protein sequence ID" value="TQM54587.1"/>
    <property type="molecule type" value="Genomic_DNA"/>
</dbReference>
<dbReference type="PANTHER" id="PTHR30146:SF148">
    <property type="entry name" value="HTH-TYPE TRANSCRIPTIONAL REPRESSOR PURR-RELATED"/>
    <property type="match status" value="1"/>
</dbReference>
<keyword evidence="7" id="KW-1185">Reference proteome</keyword>
<dbReference type="CDD" id="cd01392">
    <property type="entry name" value="HTH_LacI"/>
    <property type="match status" value="1"/>
</dbReference>
<organism evidence="6 7">
    <name type="scientific">Humibacillus xanthopallidus</name>
    <dbReference type="NCBI Taxonomy" id="412689"/>
    <lineage>
        <taxon>Bacteria</taxon>
        <taxon>Bacillati</taxon>
        <taxon>Actinomycetota</taxon>
        <taxon>Actinomycetes</taxon>
        <taxon>Micrococcales</taxon>
        <taxon>Intrasporangiaceae</taxon>
        <taxon>Humibacillus</taxon>
    </lineage>
</organism>
<dbReference type="AlphaFoldDB" id="A0A543H8B6"/>
<dbReference type="SUPFAM" id="SSF53822">
    <property type="entry name" value="Periplasmic binding protein-like I"/>
    <property type="match status" value="1"/>
</dbReference>
<keyword evidence="1" id="KW-0678">Repressor</keyword>
<dbReference type="InterPro" id="IPR028082">
    <property type="entry name" value="Peripla_BP_I"/>
</dbReference>
<keyword evidence="3" id="KW-0238">DNA-binding</keyword>
<evidence type="ECO:0000256" key="4">
    <source>
        <dbReference type="ARBA" id="ARBA00023163"/>
    </source>
</evidence>
<dbReference type="SMART" id="SM00354">
    <property type="entry name" value="HTH_LACI"/>
    <property type="match status" value="1"/>
</dbReference>
<comment type="caution">
    <text evidence="6">The sequence shown here is derived from an EMBL/GenBank/DDBJ whole genome shotgun (WGS) entry which is preliminary data.</text>
</comment>
<name>A0A543H8B6_9MICO</name>
<dbReference type="GO" id="GO:0003700">
    <property type="term" value="F:DNA-binding transcription factor activity"/>
    <property type="evidence" value="ECO:0007669"/>
    <property type="project" value="TreeGrafter"/>
</dbReference>
<evidence type="ECO:0000256" key="3">
    <source>
        <dbReference type="ARBA" id="ARBA00023125"/>
    </source>
</evidence>
<evidence type="ECO:0000259" key="5">
    <source>
        <dbReference type="PROSITE" id="PS50932"/>
    </source>
</evidence>
<dbReference type="SUPFAM" id="SSF47413">
    <property type="entry name" value="lambda repressor-like DNA-binding domains"/>
    <property type="match status" value="1"/>
</dbReference>
<dbReference type="PROSITE" id="PS50932">
    <property type="entry name" value="HTH_LACI_2"/>
    <property type="match status" value="1"/>
</dbReference>
<keyword evidence="2" id="KW-0805">Transcription regulation</keyword>